<evidence type="ECO:0000313" key="2">
    <source>
        <dbReference type="EMBL" id="KAJ1140909.1"/>
    </source>
</evidence>
<name>A0AAV7QKC2_PLEWA</name>
<organism evidence="2 3">
    <name type="scientific">Pleurodeles waltl</name>
    <name type="common">Iberian ribbed newt</name>
    <dbReference type="NCBI Taxonomy" id="8319"/>
    <lineage>
        <taxon>Eukaryota</taxon>
        <taxon>Metazoa</taxon>
        <taxon>Chordata</taxon>
        <taxon>Craniata</taxon>
        <taxon>Vertebrata</taxon>
        <taxon>Euteleostomi</taxon>
        <taxon>Amphibia</taxon>
        <taxon>Batrachia</taxon>
        <taxon>Caudata</taxon>
        <taxon>Salamandroidea</taxon>
        <taxon>Salamandridae</taxon>
        <taxon>Pleurodelinae</taxon>
        <taxon>Pleurodeles</taxon>
    </lineage>
</organism>
<evidence type="ECO:0000256" key="1">
    <source>
        <dbReference type="SAM" id="MobiDB-lite"/>
    </source>
</evidence>
<sequence>MPEKGLKVGFSGLAARQMKQEKTRGSFSASGGFKESKTARSEDDVAAEGETSDVLKAQMDDTLRKLADFEDRLRLNNLQELDVPEGVKGTDPCSFMVNLFTEAFLALSQWDWERDI</sequence>
<feature type="compositionally biased region" description="Basic and acidic residues" evidence="1">
    <location>
        <begin position="34"/>
        <end position="43"/>
    </location>
</feature>
<dbReference type="Proteomes" id="UP001066276">
    <property type="component" value="Chromosome 6"/>
</dbReference>
<proteinExistence type="predicted"/>
<accession>A0AAV7QKC2</accession>
<dbReference type="AlphaFoldDB" id="A0AAV7QKC2"/>
<keyword evidence="3" id="KW-1185">Reference proteome</keyword>
<evidence type="ECO:0000313" key="3">
    <source>
        <dbReference type="Proteomes" id="UP001066276"/>
    </source>
</evidence>
<dbReference type="EMBL" id="JANPWB010000010">
    <property type="protein sequence ID" value="KAJ1140909.1"/>
    <property type="molecule type" value="Genomic_DNA"/>
</dbReference>
<gene>
    <name evidence="2" type="ORF">NDU88_007246</name>
</gene>
<comment type="caution">
    <text evidence="2">The sequence shown here is derived from an EMBL/GenBank/DDBJ whole genome shotgun (WGS) entry which is preliminary data.</text>
</comment>
<reference evidence="2" key="1">
    <citation type="journal article" date="2022" name="bioRxiv">
        <title>Sequencing and chromosome-scale assembly of the giantPleurodeles waltlgenome.</title>
        <authorList>
            <person name="Brown T."/>
            <person name="Elewa A."/>
            <person name="Iarovenko S."/>
            <person name="Subramanian E."/>
            <person name="Araus A.J."/>
            <person name="Petzold A."/>
            <person name="Susuki M."/>
            <person name="Suzuki K.-i.T."/>
            <person name="Hayashi T."/>
            <person name="Toyoda A."/>
            <person name="Oliveira C."/>
            <person name="Osipova E."/>
            <person name="Leigh N.D."/>
            <person name="Simon A."/>
            <person name="Yun M.H."/>
        </authorList>
    </citation>
    <scope>NUCLEOTIDE SEQUENCE</scope>
    <source>
        <strain evidence="2">20211129_DDA</strain>
        <tissue evidence="2">Liver</tissue>
    </source>
</reference>
<feature type="region of interest" description="Disordered" evidence="1">
    <location>
        <begin position="17"/>
        <end position="53"/>
    </location>
</feature>
<protein>
    <submittedName>
        <fullName evidence="2">Uncharacterized protein</fullName>
    </submittedName>
</protein>